<dbReference type="InterPro" id="IPR045220">
    <property type="entry name" value="FRHB/FDHB/HCAR-like"/>
</dbReference>
<dbReference type="AlphaFoldDB" id="A0A1H2NG54"/>
<name>A0A1H2NG54_9ACTN</name>
<dbReference type="InterPro" id="IPR017896">
    <property type="entry name" value="4Fe4S_Fe-S-bd"/>
</dbReference>
<organism evidence="2 3">
    <name type="scientific">Microlunatus sagamiharensis</name>
    <dbReference type="NCBI Taxonomy" id="546874"/>
    <lineage>
        <taxon>Bacteria</taxon>
        <taxon>Bacillati</taxon>
        <taxon>Actinomycetota</taxon>
        <taxon>Actinomycetes</taxon>
        <taxon>Propionibacteriales</taxon>
        <taxon>Propionibacteriaceae</taxon>
        <taxon>Microlunatus</taxon>
    </lineage>
</organism>
<feature type="domain" description="4Fe-4S ferredoxin-type" evidence="1">
    <location>
        <begin position="11"/>
        <end position="40"/>
    </location>
</feature>
<dbReference type="STRING" id="546874.SAMN04488544_3971"/>
<dbReference type="RefSeq" id="WP_197680539.1">
    <property type="nucleotide sequence ID" value="NZ_LT629799.1"/>
</dbReference>
<dbReference type="Pfam" id="PF04422">
    <property type="entry name" value="FrhB_FdhB_N"/>
    <property type="match status" value="1"/>
</dbReference>
<dbReference type="GO" id="GO:0090415">
    <property type="term" value="F:7-hydroxymethyl chlorophyll a reductase activity"/>
    <property type="evidence" value="ECO:0007669"/>
    <property type="project" value="TreeGrafter"/>
</dbReference>
<keyword evidence="3" id="KW-1185">Reference proteome</keyword>
<dbReference type="PROSITE" id="PS51379">
    <property type="entry name" value="4FE4S_FER_2"/>
    <property type="match status" value="1"/>
</dbReference>
<dbReference type="PANTHER" id="PTHR31332">
    <property type="entry name" value="7-HYDROXYMETHYL CHLOROPHYLL A REDUCTASE, CHLOROPLASTIC"/>
    <property type="match status" value="1"/>
</dbReference>
<dbReference type="EMBL" id="LT629799">
    <property type="protein sequence ID" value="SDV04413.1"/>
    <property type="molecule type" value="Genomic_DNA"/>
</dbReference>
<dbReference type="InterPro" id="IPR007516">
    <property type="entry name" value="Co_F420_Hydgase/DH_bsu_N"/>
</dbReference>
<evidence type="ECO:0000313" key="2">
    <source>
        <dbReference type="EMBL" id="SDV04413.1"/>
    </source>
</evidence>
<dbReference type="Proteomes" id="UP000198825">
    <property type="component" value="Chromosome I"/>
</dbReference>
<sequence>MSEQARLDRAVRKVVAEGNCSGCGACTLLDPGLSMRLQDDGFRRPVREGAGPTPAGADARFARVCPGRRTEARTPEGSTRHPLLGPVVSCWRAWAADDELRHRGSSGGTLTALSTWLVETGRVSAVRTARTDREEPRRTVPVTLTTREEALASAGSRYGPVAVLGPGALAPDGAVVGKPCEATAARQLLDLEGAGPEQEPLLLSFFCAGTPSQQATDTLVADLGLPEGTGLDDLWYRGRGWPGSFTAVAADGRRVSTSYEESWGAHLGRATQWRCKICPDGVGESSDISAADFWDTDERGYPVFVENDGCSALIARTRRGHDLLVEAFAAGVLVGQPLEPDAVAGVQPLQTSRRRTLAGRLLGARAAGRTVPRYVGFGLTRFAARDWRETLRTGRASFRRVRTARKAGR</sequence>
<dbReference type="Pfam" id="PF04432">
    <property type="entry name" value="FrhB_FdhB_C"/>
    <property type="match status" value="1"/>
</dbReference>
<dbReference type="PANTHER" id="PTHR31332:SF0">
    <property type="entry name" value="7-HYDROXYMETHYL CHLOROPHYLL A REDUCTASE, CHLOROPLASTIC"/>
    <property type="match status" value="1"/>
</dbReference>
<reference evidence="3" key="1">
    <citation type="submission" date="2016-10" db="EMBL/GenBank/DDBJ databases">
        <authorList>
            <person name="Varghese N."/>
            <person name="Submissions S."/>
        </authorList>
    </citation>
    <scope>NUCLEOTIDE SEQUENCE [LARGE SCALE GENOMIC DNA]</scope>
    <source>
        <strain evidence="3">DSM 21743</strain>
    </source>
</reference>
<evidence type="ECO:0000259" key="1">
    <source>
        <dbReference type="PROSITE" id="PS51379"/>
    </source>
</evidence>
<proteinExistence type="predicted"/>
<dbReference type="InterPro" id="IPR007525">
    <property type="entry name" value="FrhB_FdhB_C"/>
</dbReference>
<evidence type="ECO:0000313" key="3">
    <source>
        <dbReference type="Proteomes" id="UP000198825"/>
    </source>
</evidence>
<dbReference type="GO" id="GO:0033354">
    <property type="term" value="P:chlorophyll cycle"/>
    <property type="evidence" value="ECO:0007669"/>
    <property type="project" value="TreeGrafter"/>
</dbReference>
<accession>A0A1H2NG54</accession>
<gene>
    <name evidence="2" type="ORF">SAMN04488544_3971</name>
</gene>
<protein>
    <submittedName>
        <fullName evidence="2">Coenzyme F420 hydrogenase subunit beta</fullName>
    </submittedName>
</protein>